<evidence type="ECO:0000313" key="1">
    <source>
        <dbReference type="EMBL" id="EFO19445.1"/>
    </source>
</evidence>
<organism evidence="1">
    <name type="scientific">Loa loa</name>
    <name type="common">Eye worm</name>
    <name type="synonym">Filaria loa</name>
    <dbReference type="NCBI Taxonomy" id="7209"/>
    <lineage>
        <taxon>Eukaryota</taxon>
        <taxon>Metazoa</taxon>
        <taxon>Ecdysozoa</taxon>
        <taxon>Nematoda</taxon>
        <taxon>Chromadorea</taxon>
        <taxon>Rhabditida</taxon>
        <taxon>Spirurina</taxon>
        <taxon>Spiruromorpha</taxon>
        <taxon>Filarioidea</taxon>
        <taxon>Onchocercidae</taxon>
        <taxon>Loa</taxon>
    </lineage>
</organism>
<proteinExistence type="predicted"/>
<accession>A0A1S0TSN4</accession>
<name>A0A1S0TSN4_LOALO</name>
<dbReference type="RefSeq" id="XP_003144622.1">
    <property type="nucleotide sequence ID" value="XM_003144574.1"/>
</dbReference>
<reference evidence="1" key="1">
    <citation type="submission" date="2012-04" db="EMBL/GenBank/DDBJ databases">
        <title>The Genome Sequence of Loa loa.</title>
        <authorList>
            <consortium name="The Broad Institute Genome Sequencing Platform"/>
            <consortium name="Broad Institute Genome Sequencing Center for Infectious Disease"/>
            <person name="Nutman T.B."/>
            <person name="Fink D.L."/>
            <person name="Russ C."/>
            <person name="Young S."/>
            <person name="Zeng Q."/>
            <person name="Gargeya S."/>
            <person name="Alvarado L."/>
            <person name="Berlin A."/>
            <person name="Chapman S.B."/>
            <person name="Chen Z."/>
            <person name="Freedman E."/>
            <person name="Gellesch M."/>
            <person name="Goldberg J."/>
            <person name="Griggs A."/>
            <person name="Gujja S."/>
            <person name="Heilman E.R."/>
            <person name="Heiman D."/>
            <person name="Howarth C."/>
            <person name="Mehta T."/>
            <person name="Neiman D."/>
            <person name="Pearson M."/>
            <person name="Roberts A."/>
            <person name="Saif S."/>
            <person name="Shea T."/>
            <person name="Shenoy N."/>
            <person name="Sisk P."/>
            <person name="Stolte C."/>
            <person name="Sykes S."/>
            <person name="White J."/>
            <person name="Yandava C."/>
            <person name="Haas B."/>
            <person name="Henn M.R."/>
            <person name="Nusbaum C."/>
            <person name="Birren B."/>
        </authorList>
    </citation>
    <scope>NUCLEOTIDE SEQUENCE [LARGE SCALE GENOMIC DNA]</scope>
</reference>
<sequence>MRDSSELEELSSGGRICNTAITSMSTIGAPNAAAAAAAAAAVCQHQTLKAGQSNTE</sequence>
<dbReference type="EMBL" id="JH712245">
    <property type="protein sequence ID" value="EFO19445.1"/>
    <property type="molecule type" value="Genomic_DNA"/>
</dbReference>
<gene>
    <name evidence="1" type="ORF">LOAG_09045</name>
</gene>
<dbReference type="AlphaFoldDB" id="A0A1S0TSN4"/>
<protein>
    <submittedName>
        <fullName evidence="1">Uncharacterized protein</fullName>
    </submittedName>
</protein>
<dbReference type="GeneID" id="9946479"/>
<dbReference type="KEGG" id="loa:LOAG_09045"/>
<dbReference type="CTD" id="9946479"/>